<protein>
    <submittedName>
        <fullName evidence="1">Uncharacterized protein</fullName>
    </submittedName>
</protein>
<name>A0A210QGQ3_MIZYE</name>
<organism evidence="1 2">
    <name type="scientific">Mizuhopecten yessoensis</name>
    <name type="common">Japanese scallop</name>
    <name type="synonym">Patinopecten yessoensis</name>
    <dbReference type="NCBI Taxonomy" id="6573"/>
    <lineage>
        <taxon>Eukaryota</taxon>
        <taxon>Metazoa</taxon>
        <taxon>Spiralia</taxon>
        <taxon>Lophotrochozoa</taxon>
        <taxon>Mollusca</taxon>
        <taxon>Bivalvia</taxon>
        <taxon>Autobranchia</taxon>
        <taxon>Pteriomorphia</taxon>
        <taxon>Pectinida</taxon>
        <taxon>Pectinoidea</taxon>
        <taxon>Pectinidae</taxon>
        <taxon>Mizuhopecten</taxon>
    </lineage>
</organism>
<dbReference type="SUPFAM" id="SSF55753">
    <property type="entry name" value="Actin depolymerizing proteins"/>
    <property type="match status" value="1"/>
</dbReference>
<proteinExistence type="predicted"/>
<keyword evidence="2" id="KW-1185">Reference proteome</keyword>
<dbReference type="InterPro" id="IPR029006">
    <property type="entry name" value="ADF-H/Gelsolin-like_dom_sf"/>
</dbReference>
<dbReference type="EMBL" id="NEDP02003775">
    <property type="protein sequence ID" value="OWF47801.1"/>
    <property type="molecule type" value="Genomic_DNA"/>
</dbReference>
<reference evidence="1 2" key="1">
    <citation type="journal article" date="2017" name="Nat. Ecol. Evol.">
        <title>Scallop genome provides insights into evolution of bilaterian karyotype and development.</title>
        <authorList>
            <person name="Wang S."/>
            <person name="Zhang J."/>
            <person name="Jiao W."/>
            <person name="Li J."/>
            <person name="Xun X."/>
            <person name="Sun Y."/>
            <person name="Guo X."/>
            <person name="Huan P."/>
            <person name="Dong B."/>
            <person name="Zhang L."/>
            <person name="Hu X."/>
            <person name="Sun X."/>
            <person name="Wang J."/>
            <person name="Zhao C."/>
            <person name="Wang Y."/>
            <person name="Wang D."/>
            <person name="Huang X."/>
            <person name="Wang R."/>
            <person name="Lv J."/>
            <person name="Li Y."/>
            <person name="Zhang Z."/>
            <person name="Liu B."/>
            <person name="Lu W."/>
            <person name="Hui Y."/>
            <person name="Liang J."/>
            <person name="Zhou Z."/>
            <person name="Hou R."/>
            <person name="Li X."/>
            <person name="Liu Y."/>
            <person name="Li H."/>
            <person name="Ning X."/>
            <person name="Lin Y."/>
            <person name="Zhao L."/>
            <person name="Xing Q."/>
            <person name="Dou J."/>
            <person name="Li Y."/>
            <person name="Mao J."/>
            <person name="Guo H."/>
            <person name="Dou H."/>
            <person name="Li T."/>
            <person name="Mu C."/>
            <person name="Jiang W."/>
            <person name="Fu Q."/>
            <person name="Fu X."/>
            <person name="Miao Y."/>
            <person name="Liu J."/>
            <person name="Yu Q."/>
            <person name="Li R."/>
            <person name="Liao H."/>
            <person name="Li X."/>
            <person name="Kong Y."/>
            <person name="Jiang Z."/>
            <person name="Chourrout D."/>
            <person name="Li R."/>
            <person name="Bao Z."/>
        </authorList>
    </citation>
    <scope>NUCLEOTIDE SEQUENCE [LARGE SCALE GENOMIC DNA]</scope>
    <source>
        <strain evidence="1 2">PY_sf001</strain>
    </source>
</reference>
<comment type="caution">
    <text evidence="1">The sequence shown here is derived from an EMBL/GenBank/DDBJ whole genome shotgun (WGS) entry which is preliminary data.</text>
</comment>
<dbReference type="Gene3D" id="3.40.20.10">
    <property type="entry name" value="Severin"/>
    <property type="match status" value="1"/>
</dbReference>
<dbReference type="Proteomes" id="UP000242188">
    <property type="component" value="Unassembled WGS sequence"/>
</dbReference>
<sequence>MSMSGIGISDDLKNTLTDFKLNKLDGTEYLLVKLSEDKKQVVVEKKGPKRPDDEPFTYASLGSAKWYFVLEGKGHARQTPHYTDIVAEFCIVFGFRSPTWTKDDLRIN</sequence>
<dbReference type="AlphaFoldDB" id="A0A210QGQ3"/>
<evidence type="ECO:0000313" key="1">
    <source>
        <dbReference type="EMBL" id="OWF47801.1"/>
    </source>
</evidence>
<evidence type="ECO:0000313" key="2">
    <source>
        <dbReference type="Proteomes" id="UP000242188"/>
    </source>
</evidence>
<gene>
    <name evidence="1" type="ORF">KP79_PYT06191</name>
</gene>
<accession>A0A210QGQ3</accession>